<dbReference type="AlphaFoldDB" id="A0A9X2BEK7"/>
<dbReference type="GO" id="GO:0006355">
    <property type="term" value="P:regulation of DNA-templated transcription"/>
    <property type="evidence" value="ECO:0007669"/>
    <property type="project" value="InterPro"/>
</dbReference>
<accession>A0A9X2BEK7</accession>
<dbReference type="SUPFAM" id="SSF46689">
    <property type="entry name" value="Homeodomain-like"/>
    <property type="match status" value="1"/>
</dbReference>
<dbReference type="InterPro" id="IPR002078">
    <property type="entry name" value="Sigma_54_int"/>
</dbReference>
<dbReference type="PANTHER" id="PTHR32071">
    <property type="entry name" value="TRANSCRIPTIONAL REGULATORY PROTEIN"/>
    <property type="match status" value="1"/>
</dbReference>
<comment type="caution">
    <text evidence="6">The sequence shown here is derived from an EMBL/GenBank/DDBJ whole genome shotgun (WGS) entry which is preliminary data.</text>
</comment>
<dbReference type="SUPFAM" id="SSF52540">
    <property type="entry name" value="P-loop containing nucleoside triphosphate hydrolases"/>
    <property type="match status" value="1"/>
</dbReference>
<sequence length="215" mass="24856">MFASISAADLIEKRREETNKGISTLYVHSLHLLDVHLEDLFIQTIFQMKKQGITVIVSISPKEKVLQKIIHHEKITRIRMPALRDRKKDIQKLTTYFIAVYHQELGTTAVRIKEDALEELQNFSWPGNVAELKALIKDAVILEKGYTLEKKSIQQLLNSTNSKNKHSIEPFLKGTLNEIEEKIIRLVLEEEDFNQTKAAKRLGITRATLWRKLKS</sequence>
<protein>
    <recommendedName>
        <fullName evidence="5">Sigma-54 factor interaction domain-containing protein</fullName>
    </recommendedName>
</protein>
<dbReference type="PROSITE" id="PS50045">
    <property type="entry name" value="SIGMA54_INTERACT_4"/>
    <property type="match status" value="1"/>
</dbReference>
<keyword evidence="3" id="KW-0805">Transcription regulation</keyword>
<keyword evidence="7" id="KW-1185">Reference proteome</keyword>
<evidence type="ECO:0000259" key="5">
    <source>
        <dbReference type="PROSITE" id="PS50045"/>
    </source>
</evidence>
<dbReference type="GO" id="GO:0043565">
    <property type="term" value="F:sequence-specific DNA binding"/>
    <property type="evidence" value="ECO:0007669"/>
    <property type="project" value="InterPro"/>
</dbReference>
<proteinExistence type="predicted"/>
<organism evidence="6 7">
    <name type="scientific">Fictibacillus marinisediminis</name>
    <dbReference type="NCBI Taxonomy" id="2878389"/>
    <lineage>
        <taxon>Bacteria</taxon>
        <taxon>Bacillati</taxon>
        <taxon>Bacillota</taxon>
        <taxon>Bacilli</taxon>
        <taxon>Bacillales</taxon>
        <taxon>Fictibacillaceae</taxon>
        <taxon>Fictibacillus</taxon>
    </lineage>
</organism>
<dbReference type="RefSeq" id="WP_248254340.1">
    <property type="nucleotide sequence ID" value="NZ_JAIWJX010000002.1"/>
</dbReference>
<reference evidence="6" key="1">
    <citation type="submission" date="2021-09" db="EMBL/GenBank/DDBJ databases">
        <title>Genome analysis of Fictibacillus sp. KIGAM418 isolated from marine sediment.</title>
        <authorList>
            <person name="Seo M.-J."/>
            <person name="Cho E.-S."/>
            <person name="Hwang C.Y."/>
        </authorList>
    </citation>
    <scope>NUCLEOTIDE SEQUENCE</scope>
    <source>
        <strain evidence="6">KIGAM418</strain>
    </source>
</reference>
<keyword evidence="2" id="KW-0067">ATP-binding</keyword>
<dbReference type="Pfam" id="PF25601">
    <property type="entry name" value="AAA_lid_14"/>
    <property type="match status" value="1"/>
</dbReference>
<evidence type="ECO:0000256" key="3">
    <source>
        <dbReference type="ARBA" id="ARBA00023015"/>
    </source>
</evidence>
<evidence type="ECO:0000313" key="6">
    <source>
        <dbReference type="EMBL" id="MCK6259134.1"/>
    </source>
</evidence>
<evidence type="ECO:0000313" key="7">
    <source>
        <dbReference type="Proteomes" id="UP001139011"/>
    </source>
</evidence>
<evidence type="ECO:0000256" key="2">
    <source>
        <dbReference type="ARBA" id="ARBA00022840"/>
    </source>
</evidence>
<dbReference type="Proteomes" id="UP001139011">
    <property type="component" value="Unassembled WGS sequence"/>
</dbReference>
<dbReference type="PRINTS" id="PR01590">
    <property type="entry name" value="HTHFIS"/>
</dbReference>
<dbReference type="GO" id="GO:0005524">
    <property type="term" value="F:ATP binding"/>
    <property type="evidence" value="ECO:0007669"/>
    <property type="project" value="UniProtKB-KW"/>
</dbReference>
<evidence type="ECO:0000256" key="4">
    <source>
        <dbReference type="ARBA" id="ARBA00023163"/>
    </source>
</evidence>
<feature type="domain" description="Sigma-54 factor interaction" evidence="5">
    <location>
        <begin position="50"/>
        <end position="141"/>
    </location>
</feature>
<dbReference type="Gene3D" id="1.10.10.60">
    <property type="entry name" value="Homeodomain-like"/>
    <property type="match status" value="1"/>
</dbReference>
<dbReference type="InterPro" id="IPR058031">
    <property type="entry name" value="AAA_lid_NorR"/>
</dbReference>
<dbReference type="Pfam" id="PF02954">
    <property type="entry name" value="HTH_8"/>
    <property type="match status" value="1"/>
</dbReference>
<dbReference type="InterPro" id="IPR027417">
    <property type="entry name" value="P-loop_NTPase"/>
</dbReference>
<dbReference type="InterPro" id="IPR009057">
    <property type="entry name" value="Homeodomain-like_sf"/>
</dbReference>
<dbReference type="EMBL" id="JAIWJX010000002">
    <property type="protein sequence ID" value="MCK6259134.1"/>
    <property type="molecule type" value="Genomic_DNA"/>
</dbReference>
<keyword evidence="1" id="KW-0547">Nucleotide-binding</keyword>
<gene>
    <name evidence="6" type="ORF">LCY76_21410</name>
</gene>
<dbReference type="InterPro" id="IPR002197">
    <property type="entry name" value="HTH_Fis"/>
</dbReference>
<dbReference type="Gene3D" id="1.10.8.60">
    <property type="match status" value="1"/>
</dbReference>
<name>A0A9X2BEK7_9BACL</name>
<evidence type="ECO:0000256" key="1">
    <source>
        <dbReference type="ARBA" id="ARBA00022741"/>
    </source>
</evidence>
<keyword evidence="4" id="KW-0804">Transcription</keyword>